<dbReference type="PANTHER" id="PTHR30100:SF1">
    <property type="entry name" value="PHOSPHATE ACYLTRANSFERASE"/>
    <property type="match status" value="1"/>
</dbReference>
<comment type="subcellular location">
    <subcellularLocation>
        <location evidence="10">Cytoplasm</location>
    </subcellularLocation>
    <text evidence="10">Associated with the membrane possibly through PlsY.</text>
</comment>
<dbReference type="Pfam" id="PF02504">
    <property type="entry name" value="FA_synthesis"/>
    <property type="match status" value="1"/>
</dbReference>
<evidence type="ECO:0000256" key="11">
    <source>
        <dbReference type="SAM" id="MobiDB-lite"/>
    </source>
</evidence>
<keyword evidence="5 10" id="KW-0443">Lipid metabolism</keyword>
<dbReference type="UniPathway" id="UPA00085"/>
<comment type="subunit">
    <text evidence="9 10">Homodimer. Probably interacts with PlsY.</text>
</comment>
<dbReference type="GO" id="GO:0006633">
    <property type="term" value="P:fatty acid biosynthetic process"/>
    <property type="evidence" value="ECO:0007669"/>
    <property type="project" value="UniProtKB-UniRule"/>
</dbReference>
<evidence type="ECO:0000256" key="6">
    <source>
        <dbReference type="ARBA" id="ARBA00023209"/>
    </source>
</evidence>
<gene>
    <name evidence="10 12" type="primary">plsX</name>
    <name evidence="12" type="ORF">FSC37_03370</name>
</gene>
<dbReference type="Proteomes" id="UP000321832">
    <property type="component" value="Unassembled WGS sequence"/>
</dbReference>
<name>A0A5C6U0L8_9BURK</name>
<evidence type="ECO:0000256" key="4">
    <source>
        <dbReference type="ARBA" id="ARBA00022679"/>
    </source>
</evidence>
<comment type="pathway">
    <text evidence="10">Lipid metabolism; phospholipid metabolism.</text>
</comment>
<evidence type="ECO:0000313" key="13">
    <source>
        <dbReference type="Proteomes" id="UP000321832"/>
    </source>
</evidence>
<dbReference type="AlphaFoldDB" id="A0A5C6U0L8"/>
<comment type="catalytic activity">
    <reaction evidence="1 10">
        <text>a fatty acyl-[ACP] + phosphate = an acyl phosphate + holo-[ACP]</text>
        <dbReference type="Rhea" id="RHEA:42292"/>
        <dbReference type="Rhea" id="RHEA-COMP:9685"/>
        <dbReference type="Rhea" id="RHEA-COMP:14125"/>
        <dbReference type="ChEBI" id="CHEBI:43474"/>
        <dbReference type="ChEBI" id="CHEBI:59918"/>
        <dbReference type="ChEBI" id="CHEBI:64479"/>
        <dbReference type="ChEBI" id="CHEBI:138651"/>
        <dbReference type="EC" id="2.3.1.274"/>
    </reaction>
</comment>
<comment type="caution">
    <text evidence="12">The sequence shown here is derived from an EMBL/GenBank/DDBJ whole genome shotgun (WGS) entry which is preliminary data.</text>
</comment>
<dbReference type="Gene3D" id="3.40.718.10">
    <property type="entry name" value="Isopropylmalate Dehydrogenase"/>
    <property type="match status" value="1"/>
</dbReference>
<dbReference type="PIRSF" id="PIRSF002465">
    <property type="entry name" value="Phsphlp_syn_PlsX"/>
    <property type="match status" value="1"/>
</dbReference>
<protein>
    <recommendedName>
        <fullName evidence="8 10">Phosphate acyltransferase</fullName>
        <ecNumber evidence="8 10">2.3.1.274</ecNumber>
    </recommendedName>
    <alternativeName>
        <fullName evidence="10">Acyl-ACP phosphotransacylase</fullName>
    </alternativeName>
    <alternativeName>
        <fullName evidence="10">Acyl-[acyl-carrier-protein]--phosphate acyltransferase</fullName>
    </alternativeName>
    <alternativeName>
        <fullName evidence="10">Phosphate-acyl-ACP acyltransferase</fullName>
    </alternativeName>
</protein>
<keyword evidence="2 10" id="KW-0963">Cytoplasm</keyword>
<evidence type="ECO:0000256" key="8">
    <source>
        <dbReference type="ARBA" id="ARBA00024069"/>
    </source>
</evidence>
<sequence>MNTAVLERVTLAVDCMGGDHGPSVTLPACRAFLESHPGAHLILVGKSDALAAAAGWPRCTVVAASEVVEMDDPVEVALRKKKDSSLRVAVAQVKPAEAGQAAAQACVSAGNTGALMAVSRYVLKTLDGIDRPAIASVMPNERDGYTTVLDLGANVDCTAEHLLQFAVMGSALVAAVEGKDNPSVGLLNIGEEAIKGSESIKQAGELLRAAAASGHLNFHGNVEGNDIFKGTTDIVVCDGFVGNVALKTAEGLASMLSNFIKQEFTRNVFTKLAAVVALPVLNHFKARVDHRRYNGAALLGLRGLVFKSHGSADAFAFQMALNRAYDAARNRLLDRVHDRILETLAEMPAPSAEPQTEPPALAASR</sequence>
<keyword evidence="12" id="KW-0012">Acyltransferase</keyword>
<keyword evidence="4 10" id="KW-0808">Transferase</keyword>
<dbReference type="NCBIfam" id="TIGR00182">
    <property type="entry name" value="plsX"/>
    <property type="match status" value="1"/>
</dbReference>
<reference evidence="12 13" key="1">
    <citation type="submission" date="2019-08" db="EMBL/GenBank/DDBJ databases">
        <authorList>
            <person name="Khan S.A."/>
            <person name="Jeon C.O."/>
            <person name="Jeong S.E."/>
        </authorList>
    </citation>
    <scope>NUCLEOTIDE SEQUENCE [LARGE SCALE GENOMIC DNA]</scope>
    <source>
        <strain evidence="13">IMCC1728</strain>
    </source>
</reference>
<dbReference type="EC" id="2.3.1.274" evidence="8 10"/>
<evidence type="ECO:0000256" key="3">
    <source>
        <dbReference type="ARBA" id="ARBA00022516"/>
    </source>
</evidence>
<accession>A0A5C6U0L8</accession>
<keyword evidence="7 10" id="KW-1208">Phospholipid metabolism</keyword>
<organism evidence="12 13">
    <name type="scientific">Piscinibacter aquaticus</name>
    <dbReference type="NCBI Taxonomy" id="392597"/>
    <lineage>
        <taxon>Bacteria</taxon>
        <taxon>Pseudomonadati</taxon>
        <taxon>Pseudomonadota</taxon>
        <taxon>Betaproteobacteria</taxon>
        <taxon>Burkholderiales</taxon>
        <taxon>Sphaerotilaceae</taxon>
        <taxon>Piscinibacter</taxon>
    </lineage>
</organism>
<proteinExistence type="inferred from homology"/>
<evidence type="ECO:0000256" key="1">
    <source>
        <dbReference type="ARBA" id="ARBA00001232"/>
    </source>
</evidence>
<dbReference type="HAMAP" id="MF_00019">
    <property type="entry name" value="PlsX"/>
    <property type="match status" value="1"/>
</dbReference>
<evidence type="ECO:0000313" key="12">
    <source>
        <dbReference type="EMBL" id="TXC65481.1"/>
    </source>
</evidence>
<dbReference type="EMBL" id="VOPW01000001">
    <property type="protein sequence ID" value="TXC65481.1"/>
    <property type="molecule type" value="Genomic_DNA"/>
</dbReference>
<dbReference type="GO" id="GO:0008654">
    <property type="term" value="P:phospholipid biosynthetic process"/>
    <property type="evidence" value="ECO:0007669"/>
    <property type="project" value="UniProtKB-KW"/>
</dbReference>
<dbReference type="InterPro" id="IPR003664">
    <property type="entry name" value="FA_synthesis"/>
</dbReference>
<dbReference type="InterPro" id="IPR012281">
    <property type="entry name" value="Phospholipid_synth_PlsX-like"/>
</dbReference>
<evidence type="ECO:0000256" key="9">
    <source>
        <dbReference type="ARBA" id="ARBA00046608"/>
    </source>
</evidence>
<evidence type="ECO:0000256" key="2">
    <source>
        <dbReference type="ARBA" id="ARBA00022490"/>
    </source>
</evidence>
<dbReference type="GO" id="GO:0005737">
    <property type="term" value="C:cytoplasm"/>
    <property type="evidence" value="ECO:0007669"/>
    <property type="project" value="UniProtKB-SubCell"/>
</dbReference>
<feature type="region of interest" description="Disordered" evidence="11">
    <location>
        <begin position="346"/>
        <end position="365"/>
    </location>
</feature>
<keyword evidence="13" id="KW-1185">Reference proteome</keyword>
<keyword evidence="3 10" id="KW-0444">Lipid biosynthesis</keyword>
<evidence type="ECO:0000256" key="10">
    <source>
        <dbReference type="HAMAP-Rule" id="MF_00019"/>
    </source>
</evidence>
<dbReference type="SUPFAM" id="SSF53659">
    <property type="entry name" value="Isocitrate/Isopropylmalate dehydrogenase-like"/>
    <property type="match status" value="1"/>
</dbReference>
<comment type="similarity">
    <text evidence="10">Belongs to the PlsX family.</text>
</comment>
<evidence type="ECO:0000256" key="5">
    <source>
        <dbReference type="ARBA" id="ARBA00023098"/>
    </source>
</evidence>
<keyword evidence="6 10" id="KW-0594">Phospholipid biosynthesis</keyword>
<dbReference type="PANTHER" id="PTHR30100">
    <property type="entry name" value="FATTY ACID/PHOSPHOLIPID SYNTHESIS PROTEIN PLSX"/>
    <property type="match status" value="1"/>
</dbReference>
<comment type="function">
    <text evidence="10">Catalyzes the reversible formation of acyl-phosphate (acyl-PO(4)) from acyl-[acyl-carrier-protein] (acyl-ACP). This enzyme utilizes acyl-ACP as fatty acyl donor, but not acyl-CoA.</text>
</comment>
<dbReference type="GO" id="GO:0043811">
    <property type="term" value="F:phosphate:acyl-[acyl carrier protein] acyltransferase activity"/>
    <property type="evidence" value="ECO:0007669"/>
    <property type="project" value="UniProtKB-UniRule"/>
</dbReference>
<evidence type="ECO:0000256" key="7">
    <source>
        <dbReference type="ARBA" id="ARBA00023264"/>
    </source>
</evidence>